<protein>
    <recommendedName>
        <fullName evidence="5">HNH endonuclease</fullName>
    </recommendedName>
</protein>
<dbReference type="InterPro" id="IPR003615">
    <property type="entry name" value="HNH_nuc"/>
</dbReference>
<keyword evidence="4" id="KW-1185">Reference proteome</keyword>
<organism evidence="3 4">
    <name type="scientific">Lysinibacillus alkalisoli</name>
    <dbReference type="NCBI Taxonomy" id="1911548"/>
    <lineage>
        <taxon>Bacteria</taxon>
        <taxon>Bacillati</taxon>
        <taxon>Bacillota</taxon>
        <taxon>Bacilli</taxon>
        <taxon>Bacillales</taxon>
        <taxon>Bacillaceae</taxon>
        <taxon>Lysinibacillus</taxon>
    </lineage>
</organism>
<comment type="caution">
    <text evidence="3">The sequence shown here is derived from an EMBL/GenBank/DDBJ whole genome shotgun (WGS) entry which is preliminary data.</text>
</comment>
<reference evidence="3" key="1">
    <citation type="journal article" date="2014" name="Int. J. Syst. Evol. Microbiol.">
        <title>Complete genome sequence of Corynebacterium casei LMG S-19264T (=DSM 44701T), isolated from a smear-ripened cheese.</title>
        <authorList>
            <consortium name="US DOE Joint Genome Institute (JGI-PGF)"/>
            <person name="Walter F."/>
            <person name="Albersmeier A."/>
            <person name="Kalinowski J."/>
            <person name="Ruckert C."/>
        </authorList>
    </citation>
    <scope>NUCLEOTIDE SEQUENCE</scope>
    <source>
        <strain evidence="3">CGMCC 1.15760</strain>
    </source>
</reference>
<dbReference type="Pfam" id="PF13391">
    <property type="entry name" value="HNH_2"/>
    <property type="match status" value="1"/>
</dbReference>
<sequence length="371" mass="42980">MVVFNKLKNSDLIPGEIYEAGLTGGFFADEVISNIFKFDNLRGIANQGGIRRTMVENNPSFSNEEAFVILLDTKGDTDWPNKYNSSTKTLNYYGDNKDCKKHYLDTKQRGNAAFEKYFRRAYSNTNEHIAPFFYFERVNGKDARFIGIAVPFVEEIPLNKALELRTFTKLGKGEYENYVANFTILEVSIPRKWLYDLKVGNFESEYIPTIWHNYLQTRKLPPNNEVSDIIPNSDITNPPRNTGYRMTAYRKTQAKFRSRLFERESGCQLCNLSIPSLLVASHIVPWAIADESQKADHNNGLLLCVFHDALFDKGYISFNENGQIIISDELQYSEYERLHINEHMTINILPEQEKYLRFHRATILTQSFFSE</sequence>
<reference evidence="3" key="2">
    <citation type="submission" date="2020-09" db="EMBL/GenBank/DDBJ databases">
        <authorList>
            <person name="Sun Q."/>
            <person name="Zhou Y."/>
        </authorList>
    </citation>
    <scope>NUCLEOTIDE SEQUENCE</scope>
    <source>
        <strain evidence="3">CGMCC 1.15760</strain>
    </source>
</reference>
<feature type="domain" description="HNH nuclease" evidence="1">
    <location>
        <begin position="267"/>
        <end position="319"/>
    </location>
</feature>
<dbReference type="EMBL" id="BMJT01000005">
    <property type="protein sequence ID" value="GGG23913.1"/>
    <property type="molecule type" value="Genomic_DNA"/>
</dbReference>
<dbReference type="Gene3D" id="2.30.280.20">
    <property type="match status" value="1"/>
</dbReference>
<proteinExistence type="predicted"/>
<dbReference type="InterPro" id="IPR041409">
    <property type="entry name" value="RE_AspBHI_N"/>
</dbReference>
<dbReference type="AlphaFoldDB" id="A0A917G677"/>
<evidence type="ECO:0000313" key="4">
    <source>
        <dbReference type="Proteomes" id="UP000616608"/>
    </source>
</evidence>
<feature type="domain" description="Restriction endonuclease AspBHI N-terminal" evidence="2">
    <location>
        <begin position="38"/>
        <end position="218"/>
    </location>
</feature>
<evidence type="ECO:0000259" key="1">
    <source>
        <dbReference type="Pfam" id="PF13391"/>
    </source>
</evidence>
<accession>A0A917G677</accession>
<dbReference type="Pfam" id="PF18062">
    <property type="entry name" value="RE_AspBHI_N"/>
    <property type="match status" value="1"/>
</dbReference>
<dbReference type="Proteomes" id="UP000616608">
    <property type="component" value="Unassembled WGS sequence"/>
</dbReference>
<gene>
    <name evidence="3" type="ORF">GCM10007425_17940</name>
</gene>
<dbReference type="RefSeq" id="WP_188614712.1">
    <property type="nucleotide sequence ID" value="NZ_BMJT01000005.1"/>
</dbReference>
<name>A0A917G677_9BACI</name>
<evidence type="ECO:0000259" key="2">
    <source>
        <dbReference type="Pfam" id="PF18062"/>
    </source>
</evidence>
<evidence type="ECO:0008006" key="5">
    <source>
        <dbReference type="Google" id="ProtNLM"/>
    </source>
</evidence>
<evidence type="ECO:0000313" key="3">
    <source>
        <dbReference type="EMBL" id="GGG23913.1"/>
    </source>
</evidence>